<dbReference type="InterPro" id="IPR013187">
    <property type="entry name" value="F-box-assoc_dom_typ3"/>
</dbReference>
<dbReference type="InterPro" id="IPR017451">
    <property type="entry name" value="F-box-assoc_interact_dom"/>
</dbReference>
<evidence type="ECO:0000259" key="1">
    <source>
        <dbReference type="SMART" id="SM00256"/>
    </source>
</evidence>
<reference evidence="2 3" key="1">
    <citation type="journal article" date="2022" name="Cell">
        <title>Repeat-based holocentromeres influence genome architecture and karyotype evolution.</title>
        <authorList>
            <person name="Hofstatter P.G."/>
            <person name="Thangavel G."/>
            <person name="Lux T."/>
            <person name="Neumann P."/>
            <person name="Vondrak T."/>
            <person name="Novak P."/>
            <person name="Zhang M."/>
            <person name="Costa L."/>
            <person name="Castellani M."/>
            <person name="Scott A."/>
            <person name="Toegelov H."/>
            <person name="Fuchs J."/>
            <person name="Mata-Sucre Y."/>
            <person name="Dias Y."/>
            <person name="Vanzela A.L.L."/>
            <person name="Huettel B."/>
            <person name="Almeida C.C.S."/>
            <person name="Simkova H."/>
            <person name="Souza G."/>
            <person name="Pedrosa-Harand A."/>
            <person name="Macas J."/>
            <person name="Mayer K.F.X."/>
            <person name="Houben A."/>
            <person name="Marques A."/>
        </authorList>
    </citation>
    <scope>NUCLEOTIDE SEQUENCE [LARGE SCALE GENOMIC DNA]</scope>
    <source>
        <strain evidence="2">RhyTen1mFocal</strain>
    </source>
</reference>
<accession>A0AAD5ZNW7</accession>
<evidence type="ECO:0000313" key="3">
    <source>
        <dbReference type="Proteomes" id="UP001210211"/>
    </source>
</evidence>
<dbReference type="SUPFAM" id="SSF81383">
    <property type="entry name" value="F-box domain"/>
    <property type="match status" value="1"/>
</dbReference>
<dbReference type="SMART" id="SM00256">
    <property type="entry name" value="FBOX"/>
    <property type="match status" value="1"/>
</dbReference>
<feature type="domain" description="F-box" evidence="1">
    <location>
        <begin position="17"/>
        <end position="57"/>
    </location>
</feature>
<dbReference type="Pfam" id="PF08268">
    <property type="entry name" value="FBA_3"/>
    <property type="match status" value="1"/>
</dbReference>
<keyword evidence="3" id="KW-1185">Reference proteome</keyword>
<dbReference type="Proteomes" id="UP001210211">
    <property type="component" value="Unassembled WGS sequence"/>
</dbReference>
<comment type="caution">
    <text evidence="2">The sequence shown here is derived from an EMBL/GenBank/DDBJ whole genome shotgun (WGS) entry which is preliminary data.</text>
</comment>
<dbReference type="NCBIfam" id="TIGR01640">
    <property type="entry name" value="F_box_assoc_1"/>
    <property type="match status" value="1"/>
</dbReference>
<dbReference type="Gene3D" id="1.20.1280.50">
    <property type="match status" value="1"/>
</dbReference>
<evidence type="ECO:0000313" key="2">
    <source>
        <dbReference type="EMBL" id="KAJ3701317.1"/>
    </source>
</evidence>
<name>A0AAD5ZNW7_9POAL</name>
<dbReference type="AlphaFoldDB" id="A0AAD5ZNW7"/>
<dbReference type="Pfam" id="PF00646">
    <property type="entry name" value="F-box"/>
    <property type="match status" value="1"/>
</dbReference>
<dbReference type="PANTHER" id="PTHR31111">
    <property type="entry name" value="BNAA05G37150D PROTEIN-RELATED"/>
    <property type="match status" value="1"/>
</dbReference>
<organism evidence="2 3">
    <name type="scientific">Rhynchospora tenuis</name>
    <dbReference type="NCBI Taxonomy" id="198213"/>
    <lineage>
        <taxon>Eukaryota</taxon>
        <taxon>Viridiplantae</taxon>
        <taxon>Streptophyta</taxon>
        <taxon>Embryophyta</taxon>
        <taxon>Tracheophyta</taxon>
        <taxon>Spermatophyta</taxon>
        <taxon>Magnoliopsida</taxon>
        <taxon>Liliopsida</taxon>
        <taxon>Poales</taxon>
        <taxon>Cyperaceae</taxon>
        <taxon>Cyperoideae</taxon>
        <taxon>Rhynchosporeae</taxon>
        <taxon>Rhynchospora</taxon>
    </lineage>
</organism>
<dbReference type="InterPro" id="IPR036047">
    <property type="entry name" value="F-box-like_dom_sf"/>
</dbReference>
<proteinExistence type="predicted"/>
<dbReference type="InterPro" id="IPR001810">
    <property type="entry name" value="F-box_dom"/>
</dbReference>
<dbReference type="PANTHER" id="PTHR31111:SF136">
    <property type="entry name" value="F-BOX ASSOCIATED DOMAIN-CONTAINING PROTEIN"/>
    <property type="match status" value="1"/>
</dbReference>
<protein>
    <recommendedName>
        <fullName evidence="1">F-box domain-containing protein</fullName>
    </recommendedName>
</protein>
<sequence>MEDIPKFQTPYSEGFPLPIEITCNILSRLSVPTVLLCRSVCKTWSHLTRTDAFIHEHLRNFGENETEHGFINIRRHFYEYTLEYRSKGHSRSVKIDDKSPEWYQISNCCHGLVCVYNQDNVTILIINPAIDDNFVELPDVGITKGEVLNVYICYDDQANIYKVVRFYCSSDRKGTGIEVLTLGDSTWRQVGKVPTRFRDTDPQCLDAVMHWLTYEDKIFFFKTTEETFGLIECPVGDIDDDNMMVRMRKGVDLTVYEGCLCIVRRHWHPWKLSFFVMKDHVNRLWIEHVIDLMKMDGTPFSDKEGFDRCPSYRPIEVRMGKLLLEDSPIFKNDPQEKFYYYNPQTESFENCDDTPERGYQYNESFVSAWKFCKE</sequence>
<dbReference type="EMBL" id="JAMRDG010000001">
    <property type="protein sequence ID" value="KAJ3701317.1"/>
    <property type="molecule type" value="Genomic_DNA"/>
</dbReference>
<gene>
    <name evidence="2" type="ORF">LUZ61_005022</name>
</gene>